<dbReference type="PANTHER" id="PTHR43649">
    <property type="entry name" value="ARABINOSE-BINDING PROTEIN-RELATED"/>
    <property type="match status" value="1"/>
</dbReference>
<evidence type="ECO:0000313" key="6">
    <source>
        <dbReference type="EMBL" id="REE78732.1"/>
    </source>
</evidence>
<keyword evidence="3" id="KW-0813">Transport</keyword>
<dbReference type="Gene3D" id="3.40.190.10">
    <property type="entry name" value="Periplasmic binding protein-like II"/>
    <property type="match status" value="1"/>
</dbReference>
<comment type="similarity">
    <text evidence="2">Belongs to the bacterial solute-binding protein 1 family.</text>
</comment>
<feature type="chain" id="PRO_5038926064" evidence="5">
    <location>
        <begin position="27"/>
        <end position="500"/>
    </location>
</feature>
<dbReference type="SUPFAM" id="SSF53850">
    <property type="entry name" value="Periplasmic binding protein-like II"/>
    <property type="match status" value="1"/>
</dbReference>
<keyword evidence="4 5" id="KW-0732">Signal</keyword>
<reference evidence="6 7" key="1">
    <citation type="submission" date="2018-08" db="EMBL/GenBank/DDBJ databases">
        <title>Genomic Encyclopedia of Type Strains, Phase III (KMG-III): the genomes of soil and plant-associated and newly described type strains.</title>
        <authorList>
            <person name="Whitman W."/>
        </authorList>
    </citation>
    <scope>NUCLEOTIDE SEQUENCE [LARGE SCALE GENOMIC DNA]</scope>
    <source>
        <strain evidence="6 7">CGMCC 1.10966</strain>
    </source>
</reference>
<dbReference type="EMBL" id="QTTN01000024">
    <property type="protein sequence ID" value="REE78732.1"/>
    <property type="molecule type" value="Genomic_DNA"/>
</dbReference>
<evidence type="ECO:0000256" key="1">
    <source>
        <dbReference type="ARBA" id="ARBA00004196"/>
    </source>
</evidence>
<organism evidence="6 7">
    <name type="scientific">Paenibacillus taihuensis</name>
    <dbReference type="NCBI Taxonomy" id="1156355"/>
    <lineage>
        <taxon>Bacteria</taxon>
        <taxon>Bacillati</taxon>
        <taxon>Bacillota</taxon>
        <taxon>Bacilli</taxon>
        <taxon>Bacillales</taxon>
        <taxon>Paenibacillaceae</taxon>
        <taxon>Paenibacillus</taxon>
    </lineage>
</organism>
<comment type="subcellular location">
    <subcellularLocation>
        <location evidence="1">Cell envelope</location>
    </subcellularLocation>
</comment>
<accession>A0A3D9RHZ9</accession>
<dbReference type="RefSeq" id="WP_181909667.1">
    <property type="nucleotide sequence ID" value="NZ_QTTN01000024.1"/>
</dbReference>
<evidence type="ECO:0000313" key="7">
    <source>
        <dbReference type="Proteomes" id="UP000256304"/>
    </source>
</evidence>
<dbReference type="GO" id="GO:0030313">
    <property type="term" value="C:cell envelope"/>
    <property type="evidence" value="ECO:0007669"/>
    <property type="project" value="UniProtKB-SubCell"/>
</dbReference>
<evidence type="ECO:0000256" key="4">
    <source>
        <dbReference type="ARBA" id="ARBA00022729"/>
    </source>
</evidence>
<dbReference type="AlphaFoldDB" id="A0A3D9RHZ9"/>
<dbReference type="Proteomes" id="UP000256304">
    <property type="component" value="Unassembled WGS sequence"/>
</dbReference>
<keyword evidence="6" id="KW-0762">Sugar transport</keyword>
<evidence type="ECO:0000256" key="5">
    <source>
        <dbReference type="SAM" id="SignalP"/>
    </source>
</evidence>
<comment type="caution">
    <text evidence="6">The sequence shown here is derived from an EMBL/GenBank/DDBJ whole genome shotgun (WGS) entry which is preliminary data.</text>
</comment>
<dbReference type="InterPro" id="IPR006059">
    <property type="entry name" value="SBP"/>
</dbReference>
<name>A0A3D9RHZ9_9BACL</name>
<dbReference type="PROSITE" id="PS51257">
    <property type="entry name" value="PROKAR_LIPOPROTEIN"/>
    <property type="match status" value="1"/>
</dbReference>
<protein>
    <submittedName>
        <fullName evidence="6">Multiple sugar transport system substrate-binding protein</fullName>
    </submittedName>
</protein>
<dbReference type="InterPro" id="IPR050490">
    <property type="entry name" value="Bact_solute-bd_prot1"/>
</dbReference>
<sequence>MYKPWGKKPALSLSALTLLVALSACTSSGGKKGSDFGSLDREDQGTLKVAYFDEQAFFSQYGNAFQAMFPNVDVEVVSTESIFQADNPEAELEKLIQDQHPDALFLSEDQYAALSKKGMLYDLDAAVKQDKFDIDSFQPSVIDLLKQRGGGKLYGLSPTFSSQALYYNKDLFDKYGIPYPSDGMSWEDVMKLAARFPVKKGSDDPEAMMKGDDALYGLAQSISTSNSFDLIRTIGEAKGLLYADSDTKTVSIDTPEWKSIFESVIAGYKSGSLTAPSTGGGGGMGGMIRMAGGQKAISFGPSTMRFMQGQAAMAVDSPMIMSMMGKMAGATVAVKKGGSGGKTADAGPRPLGQEINWDVVTVPVDPAQPDVTGSVELDNVVSISAASENLPLAWELVKYVNGEQLAKTSSKSSPTLSSRTAFKNDMGGKNVDAFYALKLNEQSLLQNLPDGFADSFGQMADEQIQKAVAGTQSVADTIKSIQSKGQDLLTKAMNDEAAAG</sequence>
<evidence type="ECO:0000256" key="3">
    <source>
        <dbReference type="ARBA" id="ARBA00022448"/>
    </source>
</evidence>
<proteinExistence type="inferred from homology"/>
<gene>
    <name evidence="6" type="ORF">A8990_1247</name>
</gene>
<dbReference type="Pfam" id="PF13416">
    <property type="entry name" value="SBP_bac_8"/>
    <property type="match status" value="1"/>
</dbReference>
<feature type="signal peptide" evidence="5">
    <location>
        <begin position="1"/>
        <end position="26"/>
    </location>
</feature>
<keyword evidence="7" id="KW-1185">Reference proteome</keyword>
<evidence type="ECO:0000256" key="2">
    <source>
        <dbReference type="ARBA" id="ARBA00008520"/>
    </source>
</evidence>
<dbReference type="PANTHER" id="PTHR43649:SF31">
    <property type="entry name" value="SN-GLYCEROL-3-PHOSPHATE-BINDING PERIPLASMIC PROTEIN UGPB"/>
    <property type="match status" value="1"/>
</dbReference>